<sequence>MKFIKIIFLITLIFGLSDTFAQVLPHDTSKVLVKFNEPMSREGIFDISNYKILCEDNHEVKIFKVGVVEGDTAVVLFTEKHQPGKAYRIIVSNLKDKAGNLISQENNYALYQKTN</sequence>
<gene>
    <name evidence="3" type="ORF">ENS56_02325</name>
</gene>
<dbReference type="EMBL" id="DSVI01000004">
    <property type="protein sequence ID" value="HGT46852.1"/>
    <property type="molecule type" value="Genomic_DNA"/>
</dbReference>
<evidence type="ECO:0008006" key="4">
    <source>
        <dbReference type="Google" id="ProtNLM"/>
    </source>
</evidence>
<reference evidence="3" key="1">
    <citation type="journal article" date="2020" name="mSystems">
        <title>Genome- and Community-Level Interaction Insights into Carbon Utilization and Element Cycling Functions of Hydrothermarchaeota in Hydrothermal Sediment.</title>
        <authorList>
            <person name="Zhou Z."/>
            <person name="Liu Y."/>
            <person name="Xu W."/>
            <person name="Pan J."/>
            <person name="Luo Z.H."/>
            <person name="Li M."/>
        </authorList>
    </citation>
    <scope>NUCLEOTIDE SEQUENCE [LARGE SCALE GENOMIC DNA]</scope>
    <source>
        <strain evidence="3">SpSt-500</strain>
    </source>
</reference>
<feature type="chain" id="PRO_5032934684" description="SbsA Ig-like domain-containing protein" evidence="2">
    <location>
        <begin position="22"/>
        <end position="115"/>
    </location>
</feature>
<dbReference type="Gene3D" id="2.60.40.1220">
    <property type="match status" value="1"/>
</dbReference>
<dbReference type="AlphaFoldDB" id="A0A832DME4"/>
<evidence type="ECO:0000256" key="2">
    <source>
        <dbReference type="SAM" id="SignalP"/>
    </source>
</evidence>
<keyword evidence="1 2" id="KW-0732">Signal</keyword>
<name>A0A832DME4_9BACT</name>
<feature type="signal peptide" evidence="2">
    <location>
        <begin position="1"/>
        <end position="21"/>
    </location>
</feature>
<accession>A0A832DME4</accession>
<proteinExistence type="predicted"/>
<protein>
    <recommendedName>
        <fullName evidence="4">SbsA Ig-like domain-containing protein</fullName>
    </recommendedName>
</protein>
<comment type="caution">
    <text evidence="3">The sequence shown here is derived from an EMBL/GenBank/DDBJ whole genome shotgun (WGS) entry which is preliminary data.</text>
</comment>
<organism evidence="3">
    <name type="scientific">Ignavibacterium album</name>
    <dbReference type="NCBI Taxonomy" id="591197"/>
    <lineage>
        <taxon>Bacteria</taxon>
        <taxon>Pseudomonadati</taxon>
        <taxon>Ignavibacteriota</taxon>
        <taxon>Ignavibacteria</taxon>
        <taxon>Ignavibacteriales</taxon>
        <taxon>Ignavibacteriaceae</taxon>
        <taxon>Ignavibacterium</taxon>
    </lineage>
</organism>
<dbReference type="InterPro" id="IPR014755">
    <property type="entry name" value="Cu-Rt/internalin_Ig-like"/>
</dbReference>
<evidence type="ECO:0000256" key="1">
    <source>
        <dbReference type="ARBA" id="ARBA00022729"/>
    </source>
</evidence>
<evidence type="ECO:0000313" key="3">
    <source>
        <dbReference type="EMBL" id="HGT46852.1"/>
    </source>
</evidence>